<proteinExistence type="predicted"/>
<feature type="region of interest" description="Disordered" evidence="1">
    <location>
        <begin position="1"/>
        <end position="36"/>
    </location>
</feature>
<evidence type="ECO:0000313" key="2">
    <source>
        <dbReference type="EMBL" id="KAJ1913095.1"/>
    </source>
</evidence>
<gene>
    <name evidence="2" type="ORF">H4219_005355</name>
</gene>
<dbReference type="EMBL" id="JANBPU010000287">
    <property type="protein sequence ID" value="KAJ1913095.1"/>
    <property type="molecule type" value="Genomic_DNA"/>
</dbReference>
<reference evidence="2" key="1">
    <citation type="submission" date="2022-07" db="EMBL/GenBank/DDBJ databases">
        <title>Phylogenomic reconstructions and comparative analyses of Kickxellomycotina fungi.</title>
        <authorList>
            <person name="Reynolds N.K."/>
            <person name="Stajich J.E."/>
            <person name="Barry K."/>
            <person name="Grigoriev I.V."/>
            <person name="Crous P."/>
            <person name="Smith M.E."/>
        </authorList>
    </citation>
    <scope>NUCLEOTIDE SEQUENCE</scope>
    <source>
        <strain evidence="2">NBRC 100468</strain>
    </source>
</reference>
<dbReference type="AlphaFoldDB" id="A0A9W7ZUA0"/>
<evidence type="ECO:0000313" key="3">
    <source>
        <dbReference type="Proteomes" id="UP001150538"/>
    </source>
</evidence>
<accession>A0A9W7ZUA0</accession>
<dbReference type="Proteomes" id="UP001150538">
    <property type="component" value="Unassembled WGS sequence"/>
</dbReference>
<evidence type="ECO:0000256" key="1">
    <source>
        <dbReference type="SAM" id="MobiDB-lite"/>
    </source>
</evidence>
<comment type="caution">
    <text evidence="2">The sequence shown here is derived from an EMBL/GenBank/DDBJ whole genome shotgun (WGS) entry which is preliminary data.</text>
</comment>
<name>A0A9W7ZUA0_9FUNG</name>
<sequence>MKLPQKLTQKKSKLSRPSFSYSQDDDSSLNNSDQERRLSTLSTLSSHYRVADFFDMTENKSIVNASDLHLRQTRSPLRTQHHKDHLYNISEIEVAELLFRL</sequence>
<keyword evidence="3" id="KW-1185">Reference proteome</keyword>
<organism evidence="2 3">
    <name type="scientific">Mycoemilia scoparia</name>
    <dbReference type="NCBI Taxonomy" id="417184"/>
    <lineage>
        <taxon>Eukaryota</taxon>
        <taxon>Fungi</taxon>
        <taxon>Fungi incertae sedis</taxon>
        <taxon>Zoopagomycota</taxon>
        <taxon>Kickxellomycotina</taxon>
        <taxon>Kickxellomycetes</taxon>
        <taxon>Kickxellales</taxon>
        <taxon>Kickxellaceae</taxon>
        <taxon>Mycoemilia</taxon>
    </lineage>
</organism>
<protein>
    <submittedName>
        <fullName evidence="2">Uncharacterized protein</fullName>
    </submittedName>
</protein>